<dbReference type="AlphaFoldDB" id="W1PB55"/>
<feature type="domain" description="FBD" evidence="1">
    <location>
        <begin position="172"/>
        <end position="202"/>
    </location>
</feature>
<accession>W1PB55</accession>
<dbReference type="Pfam" id="PF08387">
    <property type="entry name" value="FBD"/>
    <property type="match status" value="1"/>
</dbReference>
<sequence length="251" mass="28624">MKKKKHHTLNATLLKNKKGLFMEMDCSDQISKLSDSILGCIISHLPMKDAVRKDGKTCGLLSLTLISMKTSFPSRSNQERERSLYTRQATYKFDLQMWGSSKLDLKSLAYKVIIANFPTWFPNLKKLNVQANMAKDLEAAVIAILLSSSLSLQDIVIQLVPRDFGKHGILQVVIKSFAGEVDEIGLVRFFLVNAKKLRKIRISCYRCMRWGPTDRLSELQLLKTATKTKLIIDFNSYEERWTKLDLSGSFL</sequence>
<evidence type="ECO:0000313" key="2">
    <source>
        <dbReference type="EMBL" id="ERN04841.1"/>
    </source>
</evidence>
<evidence type="ECO:0000259" key="1">
    <source>
        <dbReference type="Pfam" id="PF08387"/>
    </source>
</evidence>
<name>W1PB55_AMBTC</name>
<protein>
    <recommendedName>
        <fullName evidence="1">FBD domain-containing protein</fullName>
    </recommendedName>
</protein>
<gene>
    <name evidence="2" type="ORF">AMTR_s00146p00053840</name>
</gene>
<dbReference type="EMBL" id="KI394155">
    <property type="protein sequence ID" value="ERN04841.1"/>
    <property type="molecule type" value="Genomic_DNA"/>
</dbReference>
<reference evidence="3" key="1">
    <citation type="journal article" date="2013" name="Science">
        <title>The Amborella genome and the evolution of flowering plants.</title>
        <authorList>
            <consortium name="Amborella Genome Project"/>
        </authorList>
    </citation>
    <scope>NUCLEOTIDE SEQUENCE [LARGE SCALE GENOMIC DNA]</scope>
</reference>
<dbReference type="Proteomes" id="UP000017836">
    <property type="component" value="Unassembled WGS sequence"/>
</dbReference>
<organism evidence="2 3">
    <name type="scientific">Amborella trichopoda</name>
    <dbReference type="NCBI Taxonomy" id="13333"/>
    <lineage>
        <taxon>Eukaryota</taxon>
        <taxon>Viridiplantae</taxon>
        <taxon>Streptophyta</taxon>
        <taxon>Embryophyta</taxon>
        <taxon>Tracheophyta</taxon>
        <taxon>Spermatophyta</taxon>
        <taxon>Magnoliopsida</taxon>
        <taxon>Amborellales</taxon>
        <taxon>Amborellaceae</taxon>
        <taxon>Amborella</taxon>
    </lineage>
</organism>
<dbReference type="InterPro" id="IPR006566">
    <property type="entry name" value="FBD"/>
</dbReference>
<proteinExistence type="predicted"/>
<dbReference type="HOGENOM" id="CLU_1108389_0_0_1"/>
<dbReference type="Gramene" id="ERN04841">
    <property type="protein sequence ID" value="ERN04841"/>
    <property type="gene ID" value="AMTR_s00146p00053840"/>
</dbReference>
<keyword evidence="3" id="KW-1185">Reference proteome</keyword>
<evidence type="ECO:0000313" key="3">
    <source>
        <dbReference type="Proteomes" id="UP000017836"/>
    </source>
</evidence>